<gene>
    <name evidence="2" type="ORF">HNQ55_002180</name>
</gene>
<keyword evidence="1" id="KW-0812">Transmembrane</keyword>
<dbReference type="RefSeq" id="WP_184424439.1">
    <property type="nucleotide sequence ID" value="NZ_AP027362.1"/>
</dbReference>
<keyword evidence="1" id="KW-1133">Transmembrane helix</keyword>
<evidence type="ECO:0000313" key="3">
    <source>
        <dbReference type="Proteomes" id="UP000537141"/>
    </source>
</evidence>
<feature type="transmembrane region" description="Helical" evidence="1">
    <location>
        <begin position="12"/>
        <end position="35"/>
    </location>
</feature>
<keyword evidence="3" id="KW-1185">Reference proteome</keyword>
<keyword evidence="1" id="KW-0472">Membrane</keyword>
<evidence type="ECO:0008006" key="4">
    <source>
        <dbReference type="Google" id="ProtNLM"/>
    </source>
</evidence>
<dbReference type="Proteomes" id="UP000537141">
    <property type="component" value="Unassembled WGS sequence"/>
</dbReference>
<proteinExistence type="predicted"/>
<dbReference type="PANTHER" id="PTHR33979">
    <property type="entry name" value="OS02G0221600 PROTEIN"/>
    <property type="match status" value="1"/>
</dbReference>
<feature type="transmembrane region" description="Helical" evidence="1">
    <location>
        <begin position="160"/>
        <end position="179"/>
    </location>
</feature>
<organism evidence="2 3">
    <name type="scientific">Thalassotalea piscium</name>
    <dbReference type="NCBI Taxonomy" id="1230533"/>
    <lineage>
        <taxon>Bacteria</taxon>
        <taxon>Pseudomonadati</taxon>
        <taxon>Pseudomonadota</taxon>
        <taxon>Gammaproteobacteria</taxon>
        <taxon>Alteromonadales</taxon>
        <taxon>Colwelliaceae</taxon>
        <taxon>Thalassotalea</taxon>
    </lineage>
</organism>
<sequence length="229" mass="25446">MSEKITSSNSIFIRYYFYFVVLAAVILMQIPIISIPFKWLESYFHEVSHGIAALATGGEIVRIQLFANGAGLCTTLGGSTFFISFFGYAGAAIWGVIYYLMAGLHHRLAQIFALILILLFIVTLLLWSRDILTIGIILLLLSLVVVKLRYGRSFYLKLSLQVTGVMVLLNSIKSPWYLIDGRNIGDGSALAQQTGIPEMFWVICWCVITISGIVLLAKAQKNSELSKSH</sequence>
<accession>A0A7X0TU14</accession>
<feature type="transmembrane region" description="Helical" evidence="1">
    <location>
        <begin position="131"/>
        <end position="148"/>
    </location>
</feature>
<protein>
    <recommendedName>
        <fullName evidence="4">M50 family peptidase</fullName>
    </recommendedName>
</protein>
<feature type="transmembrane region" description="Helical" evidence="1">
    <location>
        <begin position="81"/>
        <end position="101"/>
    </location>
</feature>
<dbReference type="AlphaFoldDB" id="A0A7X0TU14"/>
<evidence type="ECO:0000256" key="1">
    <source>
        <dbReference type="SAM" id="Phobius"/>
    </source>
</evidence>
<feature type="transmembrane region" description="Helical" evidence="1">
    <location>
        <begin position="108"/>
        <end position="125"/>
    </location>
</feature>
<reference evidence="2 3" key="1">
    <citation type="submission" date="2020-08" db="EMBL/GenBank/DDBJ databases">
        <title>Genomic Encyclopedia of Type Strains, Phase IV (KMG-IV): sequencing the most valuable type-strain genomes for metagenomic binning, comparative biology and taxonomic classification.</title>
        <authorList>
            <person name="Goeker M."/>
        </authorList>
    </citation>
    <scope>NUCLEOTIDE SEQUENCE [LARGE SCALE GENOMIC DNA]</scope>
    <source>
        <strain evidence="2 3">DSM 26287</strain>
    </source>
</reference>
<dbReference type="InterPro" id="IPR049500">
    <property type="entry name" value="Peptidase_M50B-like"/>
</dbReference>
<comment type="caution">
    <text evidence="2">The sequence shown here is derived from an EMBL/GenBank/DDBJ whole genome shotgun (WGS) entry which is preliminary data.</text>
</comment>
<name>A0A7X0TU14_9GAMM</name>
<feature type="transmembrane region" description="Helical" evidence="1">
    <location>
        <begin position="199"/>
        <end position="217"/>
    </location>
</feature>
<dbReference type="Pfam" id="PF13398">
    <property type="entry name" value="Peptidase_M50B"/>
    <property type="match status" value="1"/>
</dbReference>
<dbReference type="PANTHER" id="PTHR33979:SF2">
    <property type="entry name" value="PEPTIDASE M50B-LIKE-DOMAIN-CONTAINING PROTEIN"/>
    <property type="match status" value="1"/>
</dbReference>
<dbReference type="EMBL" id="JACHHU010000017">
    <property type="protein sequence ID" value="MBB6543659.1"/>
    <property type="molecule type" value="Genomic_DNA"/>
</dbReference>
<evidence type="ECO:0000313" key="2">
    <source>
        <dbReference type="EMBL" id="MBB6543659.1"/>
    </source>
</evidence>